<feature type="region of interest" description="Disordered" evidence="1">
    <location>
        <begin position="180"/>
        <end position="206"/>
    </location>
</feature>
<dbReference type="Proteomes" id="UP000277326">
    <property type="component" value="Unassembled WGS sequence"/>
</dbReference>
<dbReference type="GeneID" id="38471993"/>
<keyword evidence="2" id="KW-0812">Transmembrane</keyword>
<dbReference type="Proteomes" id="UP000282007">
    <property type="component" value="Chromosome"/>
</dbReference>
<evidence type="ECO:0000313" key="4">
    <source>
        <dbReference type="EMBL" id="RMB08256.1"/>
    </source>
</evidence>
<keyword evidence="2" id="KW-0472">Membrane</keyword>
<dbReference type="AlphaFoldDB" id="A0A3M0CMW8"/>
<accession>A0A3M0CMW8</accession>
<reference evidence="4" key="3">
    <citation type="submission" date="2018-10" db="EMBL/GenBank/DDBJ databases">
        <authorList>
            <person name="Whitman W."/>
            <person name="Huntemann M."/>
            <person name="Clum A."/>
            <person name="Pillay M."/>
            <person name="Palaniappan K."/>
            <person name="Varghese N."/>
            <person name="Mikhailova N."/>
            <person name="Stamatis D."/>
            <person name="Reddy T."/>
            <person name="Daum C."/>
            <person name="Shapiro N."/>
            <person name="Ivanova N."/>
            <person name="Kyrpides N."/>
            <person name="Woyke T."/>
        </authorList>
    </citation>
    <scope>NUCLEOTIDE SEQUENCE</scope>
    <source>
        <strain evidence="4">CGMCC 1.10124</strain>
    </source>
</reference>
<sequence>MISKQQDIVLIIAMTTVLAIAPLTMAGIVSGQSGDQQVEDKYPETCRPFSEVPIADLGTISGTQDSLDRDKFRVRLEEGQRYTITTRVADGHGGTTFDFSGLSGNDESRFIILNHSGSTADSEVTEFGPRIEVYPHADGSDAFLSMRVDETMLYCFSVIGGDVDTNRLFEWELTITNVDEDESVSELEGQSQGDSEDEETVQQLQRTIEQKEQRISELESEVEELKDQTEELEAQLESAQESQEVSLEITVRPGEGQNNFVAGGVALVEVEAGSASLSQLQIEYRSGTYEVDQDGQIRIPLADTGQHEMKFVYGDTTESVTLNVQHQDGQTNQTGGSAPGFGFGIAIATILCLGLLFRQMS</sequence>
<organism evidence="4 5">
    <name type="scientific">Haloplanus aerogenes</name>
    <dbReference type="NCBI Taxonomy" id="660522"/>
    <lineage>
        <taxon>Archaea</taxon>
        <taxon>Methanobacteriati</taxon>
        <taxon>Methanobacteriota</taxon>
        <taxon>Stenosarchaea group</taxon>
        <taxon>Halobacteria</taxon>
        <taxon>Halobacteriales</taxon>
        <taxon>Haloferacaceae</taxon>
        <taxon>Haloplanus</taxon>
    </lineage>
</organism>
<evidence type="ECO:0000313" key="6">
    <source>
        <dbReference type="Proteomes" id="UP000282007"/>
    </source>
</evidence>
<evidence type="ECO:0000256" key="2">
    <source>
        <dbReference type="SAM" id="Phobius"/>
    </source>
</evidence>
<protein>
    <submittedName>
        <fullName evidence="4">Uncharacterized protein</fullName>
    </submittedName>
</protein>
<evidence type="ECO:0000256" key="1">
    <source>
        <dbReference type="SAM" id="MobiDB-lite"/>
    </source>
</evidence>
<evidence type="ECO:0000313" key="5">
    <source>
        <dbReference type="Proteomes" id="UP000277326"/>
    </source>
</evidence>
<dbReference type="KEGG" id="haer:DU502_11865"/>
<proteinExistence type="predicted"/>
<name>A0A3M0CMW8_9EURY</name>
<reference evidence="4 5" key="1">
    <citation type="journal article" date="2015" name="Stand. Genomic Sci.">
        <title>Genomic Encyclopedia of Bacterial and Archaeal Type Strains, Phase III: the genomes of soil and plant-associated and newly described type strains.</title>
        <authorList>
            <person name="Whitman W.B."/>
            <person name="Woyke T."/>
            <person name="Klenk H.P."/>
            <person name="Zhou Y."/>
            <person name="Lilburn T.G."/>
            <person name="Beck B.J."/>
            <person name="De Vos P."/>
            <person name="Vandamme P."/>
            <person name="Eisen J.A."/>
            <person name="Garrity G."/>
            <person name="Hugenholtz P."/>
            <person name="Kyrpides N.C."/>
        </authorList>
    </citation>
    <scope>NUCLEOTIDE SEQUENCE [LARGE SCALE GENOMIC DNA]</scope>
    <source>
        <strain evidence="4 5">CGMCC 1.10124</strain>
    </source>
</reference>
<dbReference type="RefSeq" id="WP_124897072.1">
    <property type="nucleotide sequence ID" value="NZ_CP034145.1"/>
</dbReference>
<keyword evidence="2" id="KW-1133">Transmembrane helix</keyword>
<dbReference type="EMBL" id="REFS01000012">
    <property type="protein sequence ID" value="RMB08256.1"/>
    <property type="molecule type" value="Genomic_DNA"/>
</dbReference>
<gene>
    <name evidence="4" type="ORF">ATH50_3672</name>
    <name evidence="3" type="ORF">DU502_11865</name>
</gene>
<reference evidence="3 6" key="2">
    <citation type="submission" date="2018-07" db="EMBL/GenBank/DDBJ databases">
        <title>Genome sequences of Haloplanus aerogenes JCM 16430T.</title>
        <authorList>
            <person name="Kim Y.B."/>
            <person name="Roh S.W."/>
        </authorList>
    </citation>
    <scope>NUCLEOTIDE SEQUENCE [LARGE SCALE GENOMIC DNA]</scope>
    <source>
        <strain evidence="3 6">JCM 16430</strain>
    </source>
</reference>
<evidence type="ECO:0000313" key="3">
    <source>
        <dbReference type="EMBL" id="AZH26014.1"/>
    </source>
</evidence>
<keyword evidence="6" id="KW-1185">Reference proteome</keyword>
<dbReference type="EMBL" id="CP034145">
    <property type="protein sequence ID" value="AZH26014.1"/>
    <property type="molecule type" value="Genomic_DNA"/>
</dbReference>
<feature type="transmembrane region" description="Helical" evidence="2">
    <location>
        <begin position="340"/>
        <end position="357"/>
    </location>
</feature>